<feature type="domain" description="Glycosyl transferase family 1" evidence="1">
    <location>
        <begin position="210"/>
        <end position="371"/>
    </location>
</feature>
<organism evidence="3 4">
    <name type="scientific">Rossellomorea vietnamensis</name>
    <dbReference type="NCBI Taxonomy" id="218284"/>
    <lineage>
        <taxon>Bacteria</taxon>
        <taxon>Bacillati</taxon>
        <taxon>Bacillota</taxon>
        <taxon>Bacilli</taxon>
        <taxon>Bacillales</taxon>
        <taxon>Bacillaceae</taxon>
        <taxon>Rossellomorea</taxon>
    </lineage>
</organism>
<dbReference type="PANTHER" id="PTHR45947">
    <property type="entry name" value="SULFOQUINOVOSYL TRANSFERASE SQD2"/>
    <property type="match status" value="1"/>
</dbReference>
<dbReference type="RefSeq" id="WP_148942351.1">
    <property type="nucleotide sequence ID" value="NZ_VTEI01000027.1"/>
</dbReference>
<dbReference type="Pfam" id="PF00534">
    <property type="entry name" value="Glycos_transf_1"/>
    <property type="match status" value="1"/>
</dbReference>
<dbReference type="InterPro" id="IPR001296">
    <property type="entry name" value="Glyco_trans_1"/>
</dbReference>
<dbReference type="GO" id="GO:0016757">
    <property type="term" value="F:glycosyltransferase activity"/>
    <property type="evidence" value="ECO:0007669"/>
    <property type="project" value="InterPro"/>
</dbReference>
<evidence type="ECO:0000313" key="3">
    <source>
        <dbReference type="EMBL" id="TYS12933.1"/>
    </source>
</evidence>
<feature type="domain" description="Glycosyltransferase subfamily 4-like N-terminal" evidence="2">
    <location>
        <begin position="21"/>
        <end position="200"/>
    </location>
</feature>
<dbReference type="Proteomes" id="UP000322267">
    <property type="component" value="Unassembled WGS sequence"/>
</dbReference>
<evidence type="ECO:0000313" key="4">
    <source>
        <dbReference type="Proteomes" id="UP000322267"/>
    </source>
</evidence>
<reference evidence="3 4" key="1">
    <citation type="submission" date="2019-08" db="EMBL/GenBank/DDBJ databases">
        <title>Bacillus genomes from the desert of Cuatro Cienegas, Coahuila.</title>
        <authorList>
            <person name="Olmedo-Alvarez G."/>
        </authorList>
    </citation>
    <scope>NUCLEOTIDE SEQUENCE [LARGE SCALE GENOMIC DNA]</scope>
    <source>
        <strain evidence="3 4">CH34_1T</strain>
    </source>
</reference>
<dbReference type="Pfam" id="PF13439">
    <property type="entry name" value="Glyco_transf_4"/>
    <property type="match status" value="1"/>
</dbReference>
<comment type="caution">
    <text evidence="3">The sequence shown here is derived from an EMBL/GenBank/DDBJ whole genome shotgun (WGS) entry which is preliminary data.</text>
</comment>
<sequence length="399" mass="45408">MKVLIISHMYPSSMQPVYGIFVQEQVRELIKQGCEIKVVAPMKATPFPINKLRAKWRAYDQVPSIEEREGISVYHPRYMSLPKNILFERNGENLYGSIKKLVKDIRKEFDFDLIHAHVALPDGFAARKLAEDFDVPYAVTIHGEDFFKSIHLNEKAKEAIRLTMSDAAKVILVSERLNKINRKELEVPESKISVIHNGINDLFLEPRTTQKAYFPEGKINILSVSYLVERKGIEYNLRALSRLKDEQPDFHYVIAGDGEERQSLEQLTKELGLENHVTFMGAVVLEVVKELMDQSDIFCLPSWNEAFGVVYIEAMASENAVIGCLGEGVEEIITPHVDGLLVPSRDEEALAKAFKSLIKQPDLIHELAGNAVEKVKEGFTWKKNAQKIKDVYQDILNEK</sequence>
<name>A0A5D4NFA2_9BACI</name>
<dbReference type="InterPro" id="IPR028098">
    <property type="entry name" value="Glyco_trans_4-like_N"/>
</dbReference>
<protein>
    <submittedName>
        <fullName evidence="3">Glycosyltransferase family 4 protein</fullName>
    </submittedName>
</protein>
<accession>A0A5D4NFA2</accession>
<dbReference type="SUPFAM" id="SSF53756">
    <property type="entry name" value="UDP-Glycosyltransferase/glycogen phosphorylase"/>
    <property type="match status" value="1"/>
</dbReference>
<dbReference type="OrthoDB" id="179766at2"/>
<dbReference type="CDD" id="cd03798">
    <property type="entry name" value="GT4_WlbH-like"/>
    <property type="match status" value="1"/>
</dbReference>
<dbReference type="AlphaFoldDB" id="A0A5D4NFA2"/>
<dbReference type="PANTHER" id="PTHR45947:SF3">
    <property type="entry name" value="SULFOQUINOVOSYL TRANSFERASE SQD2"/>
    <property type="match status" value="1"/>
</dbReference>
<evidence type="ECO:0000259" key="1">
    <source>
        <dbReference type="Pfam" id="PF00534"/>
    </source>
</evidence>
<proteinExistence type="predicted"/>
<dbReference type="Gene3D" id="3.40.50.2000">
    <property type="entry name" value="Glycogen Phosphorylase B"/>
    <property type="match status" value="2"/>
</dbReference>
<keyword evidence="3" id="KW-0808">Transferase</keyword>
<gene>
    <name evidence="3" type="ORF">FZC78_22740</name>
</gene>
<evidence type="ECO:0000259" key="2">
    <source>
        <dbReference type="Pfam" id="PF13439"/>
    </source>
</evidence>
<dbReference type="InterPro" id="IPR050194">
    <property type="entry name" value="Glycosyltransferase_grp1"/>
</dbReference>
<dbReference type="EMBL" id="VTEI01000027">
    <property type="protein sequence ID" value="TYS12933.1"/>
    <property type="molecule type" value="Genomic_DNA"/>
</dbReference>